<feature type="compositionally biased region" description="Polar residues" evidence="2">
    <location>
        <begin position="485"/>
        <end position="496"/>
    </location>
</feature>
<dbReference type="EMBL" id="JAKWBI020000517">
    <property type="protein sequence ID" value="KAJ2894216.1"/>
    <property type="molecule type" value="Genomic_DNA"/>
</dbReference>
<evidence type="ECO:0000313" key="3">
    <source>
        <dbReference type="EMBL" id="KAJ2894216.1"/>
    </source>
</evidence>
<comment type="caution">
    <text evidence="3">The sequence shown here is derived from an EMBL/GenBank/DDBJ whole genome shotgun (WGS) entry which is preliminary data.</text>
</comment>
<proteinExistence type="predicted"/>
<sequence>MVSPVDVQGKAEAQQRLISELRRVLQDRDDHIIQHSSEFVYLVSVFQETVANIPGSHQVEINADSTCERIAKRDIELRDTRKELEEKRQEARSLSHAADTLWHRIQALEDKLNDSETRNQHLSDKCAYLEQKVADQNLELEAVRREARNAVSSMIAGPQVTTNRISDSEITLKWNSLAYSVQCLAALCNFRPTNNTALFTDQSLRLYVQHHHPHLHILLSPLLIMKFVESCVWFKLVDFVFCPLASAWAGSHGRKFLKMWTRMMDKSPKDLTLDPEHYAWRAQTAAHLAKNTSHSLRRRELGIATAISTMFSGLIEDRELPNLKSQLLEVVSEAIELDLMFRQSKAAFSAHFCNPYYQYGSFSPPLDENVMDCTNSENLANGSCKTPQVDLIISPMLIKQGTSNGEKYNRESVLIKLKVLCDIYPAQQPNKRGRPANVKHKQEGQSPKRGKIFKGITPNPRRPVERGQEEDYEPKYSSFGKDRTSSGSFQPGNQAKNEMRDSR</sequence>
<reference evidence="3" key="1">
    <citation type="submission" date="2022-07" db="EMBL/GenBank/DDBJ databases">
        <title>Draft genome sequence of Zalerion maritima ATCC 34329, a (micro)plastics degrading marine fungus.</title>
        <authorList>
            <person name="Paco A."/>
            <person name="Goncalves M.F.M."/>
            <person name="Rocha-Santos T.A.P."/>
            <person name="Alves A."/>
        </authorList>
    </citation>
    <scope>NUCLEOTIDE SEQUENCE</scope>
    <source>
        <strain evidence="3">ATCC 34329</strain>
    </source>
</reference>
<feature type="region of interest" description="Disordered" evidence="2">
    <location>
        <begin position="426"/>
        <end position="503"/>
    </location>
</feature>
<dbReference type="AlphaFoldDB" id="A0AAD5RI78"/>
<keyword evidence="4" id="KW-1185">Reference proteome</keyword>
<evidence type="ECO:0000256" key="1">
    <source>
        <dbReference type="SAM" id="Coils"/>
    </source>
</evidence>
<evidence type="ECO:0000313" key="4">
    <source>
        <dbReference type="Proteomes" id="UP001201980"/>
    </source>
</evidence>
<accession>A0AAD5RI78</accession>
<dbReference type="Proteomes" id="UP001201980">
    <property type="component" value="Unassembled WGS sequence"/>
</dbReference>
<feature type="coiled-coil region" evidence="1">
    <location>
        <begin position="70"/>
        <end position="146"/>
    </location>
</feature>
<gene>
    <name evidence="3" type="ORF">MKZ38_007832</name>
</gene>
<protein>
    <submittedName>
        <fullName evidence="3">Uncharacterized protein</fullName>
    </submittedName>
</protein>
<keyword evidence="1" id="KW-0175">Coiled coil</keyword>
<organism evidence="3 4">
    <name type="scientific">Zalerion maritima</name>
    <dbReference type="NCBI Taxonomy" id="339359"/>
    <lineage>
        <taxon>Eukaryota</taxon>
        <taxon>Fungi</taxon>
        <taxon>Dikarya</taxon>
        <taxon>Ascomycota</taxon>
        <taxon>Pezizomycotina</taxon>
        <taxon>Sordariomycetes</taxon>
        <taxon>Lulworthiomycetidae</taxon>
        <taxon>Lulworthiales</taxon>
        <taxon>Lulworthiaceae</taxon>
        <taxon>Zalerion</taxon>
    </lineage>
</organism>
<evidence type="ECO:0000256" key="2">
    <source>
        <dbReference type="SAM" id="MobiDB-lite"/>
    </source>
</evidence>
<name>A0AAD5RI78_9PEZI</name>